<dbReference type="Pfam" id="PF13193">
    <property type="entry name" value="AMP-binding_C"/>
    <property type="match status" value="1"/>
</dbReference>
<dbReference type="GO" id="GO:0006631">
    <property type="term" value="P:fatty acid metabolic process"/>
    <property type="evidence" value="ECO:0007669"/>
    <property type="project" value="TreeGrafter"/>
</dbReference>
<dbReference type="InterPro" id="IPR036736">
    <property type="entry name" value="ACP-like_sf"/>
</dbReference>
<gene>
    <name evidence="4" type="ORF">CQ14_29315</name>
</gene>
<evidence type="ECO:0000259" key="3">
    <source>
        <dbReference type="PROSITE" id="PS50075"/>
    </source>
</evidence>
<dbReference type="Gene3D" id="3.40.50.12780">
    <property type="entry name" value="N-terminal domain of ligase-like"/>
    <property type="match status" value="1"/>
</dbReference>
<name>A0A0R3N5J7_9BRAD</name>
<dbReference type="Proteomes" id="UP000051660">
    <property type="component" value="Unassembled WGS sequence"/>
</dbReference>
<organism evidence="4 5">
    <name type="scientific">Bradyrhizobium lablabi</name>
    <dbReference type="NCBI Taxonomy" id="722472"/>
    <lineage>
        <taxon>Bacteria</taxon>
        <taxon>Pseudomonadati</taxon>
        <taxon>Pseudomonadota</taxon>
        <taxon>Alphaproteobacteria</taxon>
        <taxon>Hyphomicrobiales</taxon>
        <taxon>Nitrobacteraceae</taxon>
        <taxon>Bradyrhizobium</taxon>
    </lineage>
</organism>
<keyword evidence="2" id="KW-0436">Ligase</keyword>
<proteinExistence type="inferred from homology"/>
<dbReference type="InterPro" id="IPR042099">
    <property type="entry name" value="ANL_N_sf"/>
</dbReference>
<dbReference type="SUPFAM" id="SSF56801">
    <property type="entry name" value="Acetyl-CoA synthetase-like"/>
    <property type="match status" value="1"/>
</dbReference>
<evidence type="ECO:0000313" key="5">
    <source>
        <dbReference type="Proteomes" id="UP000051660"/>
    </source>
</evidence>
<dbReference type="PROSITE" id="PS50075">
    <property type="entry name" value="CARRIER"/>
    <property type="match status" value="1"/>
</dbReference>
<evidence type="ECO:0000313" key="4">
    <source>
        <dbReference type="EMBL" id="KRR27736.1"/>
    </source>
</evidence>
<dbReference type="PANTHER" id="PTHR43201">
    <property type="entry name" value="ACYL-COA SYNTHETASE"/>
    <property type="match status" value="1"/>
</dbReference>
<protein>
    <recommendedName>
        <fullName evidence="3">Carrier domain-containing protein</fullName>
    </recommendedName>
</protein>
<dbReference type="SUPFAM" id="SSF47336">
    <property type="entry name" value="ACP-like"/>
    <property type="match status" value="1"/>
</dbReference>
<dbReference type="Pfam" id="PF00501">
    <property type="entry name" value="AMP-binding"/>
    <property type="match status" value="1"/>
</dbReference>
<dbReference type="InterPro" id="IPR045851">
    <property type="entry name" value="AMP-bd_C_sf"/>
</dbReference>
<dbReference type="Gene3D" id="1.10.1200.10">
    <property type="entry name" value="ACP-like"/>
    <property type="match status" value="1"/>
</dbReference>
<dbReference type="AlphaFoldDB" id="A0A0R3N5J7"/>
<dbReference type="InterPro" id="IPR000873">
    <property type="entry name" value="AMP-dep_synth/lig_dom"/>
</dbReference>
<dbReference type="Gene3D" id="3.30.300.30">
    <property type="match status" value="1"/>
</dbReference>
<dbReference type="PANTHER" id="PTHR43201:SF5">
    <property type="entry name" value="MEDIUM-CHAIN ACYL-COA LIGASE ACSF2, MITOCHONDRIAL"/>
    <property type="match status" value="1"/>
</dbReference>
<dbReference type="InterPro" id="IPR025110">
    <property type="entry name" value="AMP-bd_C"/>
</dbReference>
<dbReference type="GO" id="GO:0031956">
    <property type="term" value="F:medium-chain fatty acid-CoA ligase activity"/>
    <property type="evidence" value="ECO:0007669"/>
    <property type="project" value="TreeGrafter"/>
</dbReference>
<sequence length="306" mass="32646">MFGVPLLENYGMTETASTVCSNLLAPGLRTRGSVGRPIGAEIRIVDALGLELGVGSEGEVLLRGPSVITRYASGESGRDHFIDGWLRTGDVGKIDEDGCLFIRGRTKELIKRGGHSVYPLEVDSAILSHPEVTEAITFSLEHPTLGEELVAAFVPRAGSAIDGNDIRHFLEGKISTYKIPAAIIRVGEIPKNATGKSARRAMRPAFAGEFALKGVAAHSELEGAILEAWARATDASGLGVTDNLFVHGGDPIRAQRVRDDLRQRPGVDLSLKDMIRNPTVRMQASLVLSRAGPSVPAPSPLTEISK</sequence>
<dbReference type="EMBL" id="LLYB01000035">
    <property type="protein sequence ID" value="KRR27736.1"/>
    <property type="molecule type" value="Genomic_DNA"/>
</dbReference>
<feature type="domain" description="Carrier" evidence="3">
    <location>
        <begin position="216"/>
        <end position="291"/>
    </location>
</feature>
<accession>A0A0R3N5J7</accession>
<evidence type="ECO:0000256" key="2">
    <source>
        <dbReference type="ARBA" id="ARBA00022598"/>
    </source>
</evidence>
<comment type="caution">
    <text evidence="4">The sequence shown here is derived from an EMBL/GenBank/DDBJ whole genome shotgun (WGS) entry which is preliminary data.</text>
</comment>
<reference evidence="4 5" key="1">
    <citation type="submission" date="2014-03" db="EMBL/GenBank/DDBJ databases">
        <title>Bradyrhizobium valentinum sp. nov., isolated from effective nodules of Lupinus mariae-josephae, a lupine endemic of basic-lime soils in Eastern Spain.</title>
        <authorList>
            <person name="Duran D."/>
            <person name="Rey L."/>
            <person name="Navarro A."/>
            <person name="Busquets A."/>
            <person name="Imperial J."/>
            <person name="Ruiz-Argueso T."/>
        </authorList>
    </citation>
    <scope>NUCLEOTIDE SEQUENCE [LARGE SCALE GENOMIC DNA]</scope>
    <source>
        <strain evidence="4 5">CCBAU 23086</strain>
    </source>
</reference>
<dbReference type="Pfam" id="PF00550">
    <property type="entry name" value="PP-binding"/>
    <property type="match status" value="1"/>
</dbReference>
<evidence type="ECO:0000256" key="1">
    <source>
        <dbReference type="ARBA" id="ARBA00006432"/>
    </source>
</evidence>
<dbReference type="InterPro" id="IPR009081">
    <property type="entry name" value="PP-bd_ACP"/>
</dbReference>
<comment type="similarity">
    <text evidence="1">Belongs to the ATP-dependent AMP-binding enzyme family.</text>
</comment>